<dbReference type="GO" id="GO:1990131">
    <property type="term" value="C:Gtr1-Gtr2 GTPase complex"/>
    <property type="evidence" value="ECO:0007669"/>
    <property type="project" value="TreeGrafter"/>
</dbReference>
<keyword evidence="9" id="KW-0472">Membrane</keyword>
<dbReference type="GO" id="GO:0005654">
    <property type="term" value="C:nucleoplasm"/>
    <property type="evidence" value="ECO:0007669"/>
    <property type="project" value="UniProtKB-ARBA"/>
</dbReference>
<name>A0A8S3PP47_MYTED</name>
<evidence type="ECO:0000313" key="16">
    <source>
        <dbReference type="Proteomes" id="UP000683360"/>
    </source>
</evidence>
<comment type="subcellular location">
    <subcellularLocation>
        <location evidence="2">Cytoplasm</location>
    </subcellularLocation>
    <subcellularLocation>
        <location evidence="3">Lysosome membrane</location>
    </subcellularLocation>
    <subcellularLocation>
        <location evidence="1">Nucleus</location>
    </subcellularLocation>
</comment>
<sequence>MSSYADEDPGSFPRGFGYGPDENDTDIQAVATEQKPRILLMGLPRSGKSSIQKVVFHKVSPNETLFLESTNKIVKEDISNSSFVQFQIWDLPGQFNPMDANFDPENIFGGCGAIIFVIDAQDEYMNALTKLHTTVAKAFKINPDIKFEVFIHKVDGLSDDHKIEAQRDIHQRASDNLTDEGLENLRLRYFFYLTSIYDHSIFEAFSKVVQKLIPQLSVLENLLNILTTHSGIEKAFLFDVVSKIYIATDISPVDMQSYELCCDMIDVVNDVSYIYGTKEDGAFDSQSASTIKLNNGTILYLREVNRYLALVCILREDSFDKQGVIDYNFLCFRQAIHEVFEVRQRGQLVTSGEFNQPNGIIK</sequence>
<dbReference type="Proteomes" id="UP000683360">
    <property type="component" value="Unassembled WGS sequence"/>
</dbReference>
<dbReference type="Gene3D" id="3.30.450.190">
    <property type="match status" value="1"/>
</dbReference>
<keyword evidence="7" id="KW-0378">Hydrolase</keyword>
<keyword evidence="16" id="KW-1185">Reference proteome</keyword>
<evidence type="ECO:0000256" key="12">
    <source>
        <dbReference type="ARBA" id="ARBA00049117"/>
    </source>
</evidence>
<dbReference type="Pfam" id="PF04670">
    <property type="entry name" value="Gtr1_RagA"/>
    <property type="match status" value="1"/>
</dbReference>
<comment type="catalytic activity">
    <reaction evidence="12">
        <text>GTP + H2O = GDP + phosphate + H(+)</text>
        <dbReference type="Rhea" id="RHEA:19669"/>
        <dbReference type="ChEBI" id="CHEBI:15377"/>
        <dbReference type="ChEBI" id="CHEBI:15378"/>
        <dbReference type="ChEBI" id="CHEBI:37565"/>
        <dbReference type="ChEBI" id="CHEBI:43474"/>
        <dbReference type="ChEBI" id="CHEBI:58189"/>
    </reaction>
    <physiologicalReaction direction="left-to-right" evidence="12">
        <dbReference type="Rhea" id="RHEA:19670"/>
    </physiologicalReaction>
</comment>
<evidence type="ECO:0000256" key="3">
    <source>
        <dbReference type="ARBA" id="ARBA00004656"/>
    </source>
</evidence>
<keyword evidence="5" id="KW-0963">Cytoplasm</keyword>
<dbReference type="GO" id="GO:0005765">
    <property type="term" value="C:lysosomal membrane"/>
    <property type="evidence" value="ECO:0007669"/>
    <property type="project" value="UniProtKB-SubCell"/>
</dbReference>
<evidence type="ECO:0000256" key="4">
    <source>
        <dbReference type="ARBA" id="ARBA00007756"/>
    </source>
</evidence>
<evidence type="ECO:0000256" key="1">
    <source>
        <dbReference type="ARBA" id="ARBA00004123"/>
    </source>
</evidence>
<dbReference type="SUPFAM" id="SSF52540">
    <property type="entry name" value="P-loop containing nucleoside triphosphate hydrolases"/>
    <property type="match status" value="1"/>
</dbReference>
<dbReference type="GO" id="GO:0019899">
    <property type="term" value="F:enzyme binding"/>
    <property type="evidence" value="ECO:0007669"/>
    <property type="project" value="UniProtKB-ARBA"/>
</dbReference>
<dbReference type="GO" id="GO:0010507">
    <property type="term" value="P:negative regulation of autophagy"/>
    <property type="evidence" value="ECO:0007669"/>
    <property type="project" value="TreeGrafter"/>
</dbReference>
<dbReference type="GO" id="GO:0034198">
    <property type="term" value="P:cellular response to amino acid starvation"/>
    <property type="evidence" value="ECO:0007669"/>
    <property type="project" value="UniProtKB-ARBA"/>
</dbReference>
<dbReference type="FunFam" id="3.40.50.300:FF:000226">
    <property type="entry name" value="Ras-related GTP-binding protein D"/>
    <property type="match status" value="1"/>
</dbReference>
<dbReference type="InterPro" id="IPR006762">
    <property type="entry name" value="Gtr1_RagA"/>
</dbReference>
<dbReference type="GO" id="GO:0019003">
    <property type="term" value="F:GDP binding"/>
    <property type="evidence" value="ECO:0007669"/>
    <property type="project" value="UniProtKB-ARBA"/>
</dbReference>
<comment type="caution">
    <text evidence="15">The sequence shown here is derived from an EMBL/GenBank/DDBJ whole genome shotgun (WGS) entry which is preliminary data.</text>
</comment>
<evidence type="ECO:0000256" key="2">
    <source>
        <dbReference type="ARBA" id="ARBA00004496"/>
    </source>
</evidence>
<accession>A0A8S3PP47</accession>
<dbReference type="GO" id="GO:0043200">
    <property type="term" value="P:response to amino acid"/>
    <property type="evidence" value="ECO:0007669"/>
    <property type="project" value="UniProtKB-ARBA"/>
</dbReference>
<dbReference type="GO" id="GO:1904263">
    <property type="term" value="P:positive regulation of TORC1 signaling"/>
    <property type="evidence" value="ECO:0007669"/>
    <property type="project" value="UniProtKB-ARBA"/>
</dbReference>
<reference evidence="15" key="1">
    <citation type="submission" date="2021-03" db="EMBL/GenBank/DDBJ databases">
        <authorList>
            <person name="Bekaert M."/>
        </authorList>
    </citation>
    <scope>NUCLEOTIDE SEQUENCE</scope>
</reference>
<dbReference type="EMBL" id="CAJPWZ010000056">
    <property type="protein sequence ID" value="CAG2185013.1"/>
    <property type="molecule type" value="Genomic_DNA"/>
</dbReference>
<proteinExistence type="inferred from homology"/>
<dbReference type="AlphaFoldDB" id="A0A8S3PP47"/>
<dbReference type="GO" id="GO:0046983">
    <property type="term" value="F:protein dimerization activity"/>
    <property type="evidence" value="ECO:0007669"/>
    <property type="project" value="UniProtKB-ARBA"/>
</dbReference>
<evidence type="ECO:0000256" key="14">
    <source>
        <dbReference type="SAM" id="MobiDB-lite"/>
    </source>
</evidence>
<dbReference type="GO" id="GO:0060090">
    <property type="term" value="F:molecular adaptor activity"/>
    <property type="evidence" value="ECO:0007669"/>
    <property type="project" value="UniProtKB-ARBA"/>
</dbReference>
<dbReference type="Gene3D" id="3.40.50.300">
    <property type="entry name" value="P-loop containing nucleotide triphosphate hydrolases"/>
    <property type="match status" value="1"/>
</dbReference>
<dbReference type="PANTHER" id="PTHR11259">
    <property type="entry name" value="RAS-RELATED GTP BINDING RAG/GTR YEAST"/>
    <property type="match status" value="1"/>
</dbReference>
<evidence type="ECO:0000256" key="13">
    <source>
        <dbReference type="RuleBase" id="RU367014"/>
    </source>
</evidence>
<dbReference type="GO" id="GO:0005829">
    <property type="term" value="C:cytosol"/>
    <property type="evidence" value="ECO:0007669"/>
    <property type="project" value="UniProtKB-ARBA"/>
</dbReference>
<keyword evidence="11" id="KW-0539">Nucleus</keyword>
<keyword evidence="8 13" id="KW-0342">GTP-binding</keyword>
<comment type="similarity">
    <text evidence="4 13">Belongs to the GTR/RAG GTP-binding protein family.</text>
</comment>
<evidence type="ECO:0000256" key="5">
    <source>
        <dbReference type="ARBA" id="ARBA00022490"/>
    </source>
</evidence>
<evidence type="ECO:0000313" key="15">
    <source>
        <dbReference type="EMBL" id="CAG2185013.1"/>
    </source>
</evidence>
<dbReference type="PANTHER" id="PTHR11259:SF2">
    <property type="entry name" value="GH16429P"/>
    <property type="match status" value="1"/>
</dbReference>
<dbReference type="InterPro" id="IPR027417">
    <property type="entry name" value="P-loop_NTPase"/>
</dbReference>
<gene>
    <name evidence="15" type="ORF">MEDL_632</name>
</gene>
<dbReference type="OrthoDB" id="26136at2759"/>
<evidence type="ECO:0000256" key="10">
    <source>
        <dbReference type="ARBA" id="ARBA00023228"/>
    </source>
</evidence>
<protein>
    <submittedName>
        <fullName evidence="15">RRAGC_D</fullName>
    </submittedName>
</protein>
<evidence type="ECO:0000256" key="9">
    <source>
        <dbReference type="ARBA" id="ARBA00023136"/>
    </source>
</evidence>
<evidence type="ECO:0000256" key="6">
    <source>
        <dbReference type="ARBA" id="ARBA00022741"/>
    </source>
</evidence>
<dbReference type="InterPro" id="IPR039400">
    <property type="entry name" value="RagC/D"/>
</dbReference>
<dbReference type="GO" id="GO:0005525">
    <property type="term" value="F:GTP binding"/>
    <property type="evidence" value="ECO:0007669"/>
    <property type="project" value="UniProtKB-UniRule"/>
</dbReference>
<feature type="region of interest" description="Disordered" evidence="14">
    <location>
        <begin position="1"/>
        <end position="24"/>
    </location>
</feature>
<keyword evidence="10" id="KW-0458">Lysosome</keyword>
<evidence type="ECO:0000256" key="8">
    <source>
        <dbReference type="ARBA" id="ARBA00023134"/>
    </source>
</evidence>
<dbReference type="GO" id="GO:0003924">
    <property type="term" value="F:GTPase activity"/>
    <property type="evidence" value="ECO:0007669"/>
    <property type="project" value="TreeGrafter"/>
</dbReference>
<organism evidence="15 16">
    <name type="scientific">Mytilus edulis</name>
    <name type="common">Blue mussel</name>
    <dbReference type="NCBI Taxonomy" id="6550"/>
    <lineage>
        <taxon>Eukaryota</taxon>
        <taxon>Metazoa</taxon>
        <taxon>Spiralia</taxon>
        <taxon>Lophotrochozoa</taxon>
        <taxon>Mollusca</taxon>
        <taxon>Bivalvia</taxon>
        <taxon>Autobranchia</taxon>
        <taxon>Pteriomorphia</taxon>
        <taxon>Mytilida</taxon>
        <taxon>Mytiloidea</taxon>
        <taxon>Mytilidae</taxon>
        <taxon>Mytilinae</taxon>
        <taxon>Mytilus</taxon>
    </lineage>
</organism>
<keyword evidence="6 13" id="KW-0547">Nucleotide-binding</keyword>
<evidence type="ECO:0000256" key="7">
    <source>
        <dbReference type="ARBA" id="ARBA00022801"/>
    </source>
</evidence>
<evidence type="ECO:0000256" key="11">
    <source>
        <dbReference type="ARBA" id="ARBA00023242"/>
    </source>
</evidence>
<dbReference type="FunFam" id="3.30.450.190:FF:000001">
    <property type="entry name" value="Ras-related GTP-binding protein C"/>
    <property type="match status" value="1"/>
</dbReference>
<dbReference type="CDD" id="cd11385">
    <property type="entry name" value="RagC_like"/>
    <property type="match status" value="1"/>
</dbReference>